<evidence type="ECO:0000256" key="2">
    <source>
        <dbReference type="PIRSR" id="PIRSR006386-1"/>
    </source>
</evidence>
<comment type="similarity">
    <text evidence="1">Belongs to the GST superfamily. NadH family.</text>
</comment>
<dbReference type="Proteomes" id="UP000326202">
    <property type="component" value="Chromosome"/>
</dbReference>
<comment type="catalytic activity">
    <reaction evidence="1">
        <text>2-hydroxychromene-2-carboxylate = (3E)-4-(2-hydroxyphenyl)-2-oxobut-3-enoate</text>
        <dbReference type="Rhea" id="RHEA:27401"/>
        <dbReference type="ChEBI" id="CHEBI:59350"/>
        <dbReference type="ChEBI" id="CHEBI:59353"/>
        <dbReference type="EC" id="5.99.1.4"/>
    </reaction>
</comment>
<organism evidence="4 5">
    <name type="scientific">Hypericibacter terrae</name>
    <dbReference type="NCBI Taxonomy" id="2602015"/>
    <lineage>
        <taxon>Bacteria</taxon>
        <taxon>Pseudomonadati</taxon>
        <taxon>Pseudomonadota</taxon>
        <taxon>Alphaproteobacteria</taxon>
        <taxon>Rhodospirillales</taxon>
        <taxon>Dongiaceae</taxon>
        <taxon>Hypericibacter</taxon>
    </lineage>
</organism>
<accession>A0A5J6MJG6</accession>
<sequence length="204" mass="22659">MLSGMADPVEFYFDFSSPYGYLASHQIEAIAARHGREVRWRPYLLGVAFKETGQKPLVEQPLRGPYHQHDFARSARRLGLPFRLPSPFPFAGVAPSRAFYWLEERDGALAKRFALKTYDRIFGEGRSVNDAAAVADVAVSLGVDSAALVAGINDAAIKDKLRAETEAAIKRGVFGSPFIYVDGEPFWGHDRLGQVEEWLARGGW</sequence>
<dbReference type="KEGG" id="htq:FRZ44_28960"/>
<proteinExistence type="inferred from homology"/>
<dbReference type="GO" id="GO:0018845">
    <property type="term" value="F:2-hydroxychromene-2-carboxylate isomerase activity"/>
    <property type="evidence" value="ECO:0007669"/>
    <property type="project" value="UniProtKB-UniRule"/>
</dbReference>
<reference evidence="4 5" key="1">
    <citation type="submission" date="2019-08" db="EMBL/GenBank/DDBJ databases">
        <title>Hyperibacter terrae gen. nov., sp. nov. and Hyperibacter viscosus sp. nov., two new members in the family Rhodospirillaceae isolated from the rhizosphere of Hypericum perforatum.</title>
        <authorList>
            <person name="Noviana Z."/>
        </authorList>
    </citation>
    <scope>NUCLEOTIDE SEQUENCE [LARGE SCALE GENOMIC DNA]</scope>
    <source>
        <strain evidence="4 5">R5913</strain>
    </source>
</reference>
<dbReference type="GO" id="GO:0004602">
    <property type="term" value="F:glutathione peroxidase activity"/>
    <property type="evidence" value="ECO:0007669"/>
    <property type="project" value="TreeGrafter"/>
</dbReference>
<dbReference type="SUPFAM" id="SSF52833">
    <property type="entry name" value="Thioredoxin-like"/>
    <property type="match status" value="1"/>
</dbReference>
<dbReference type="GO" id="GO:1901170">
    <property type="term" value="P:naphthalene catabolic process"/>
    <property type="evidence" value="ECO:0007669"/>
    <property type="project" value="InterPro"/>
</dbReference>
<dbReference type="Pfam" id="PF01323">
    <property type="entry name" value="DSBA"/>
    <property type="match status" value="1"/>
</dbReference>
<dbReference type="InterPro" id="IPR014440">
    <property type="entry name" value="HCCAis_GSTk"/>
</dbReference>
<dbReference type="InterPro" id="IPR044087">
    <property type="entry name" value="NahD-like"/>
</dbReference>
<keyword evidence="5" id="KW-1185">Reference proteome</keyword>
<feature type="active site" description="Nucleophile" evidence="2">
    <location>
        <position position="17"/>
    </location>
</feature>
<dbReference type="InterPro" id="IPR036249">
    <property type="entry name" value="Thioredoxin-like_sf"/>
</dbReference>
<dbReference type="PIRSF" id="PIRSF006386">
    <property type="entry name" value="HCCAis_GSTk"/>
    <property type="match status" value="1"/>
</dbReference>
<evidence type="ECO:0000313" key="4">
    <source>
        <dbReference type="EMBL" id="QEX17594.1"/>
    </source>
</evidence>
<dbReference type="CDD" id="cd03022">
    <property type="entry name" value="DsbA_HCCA_Iso"/>
    <property type="match status" value="1"/>
</dbReference>
<keyword evidence="1 4" id="KW-0413">Isomerase</keyword>
<dbReference type="InterPro" id="IPR051924">
    <property type="entry name" value="GST_Kappa/NadH"/>
</dbReference>
<dbReference type="PANTHER" id="PTHR42943">
    <property type="entry name" value="GLUTATHIONE S-TRANSFERASE KAPPA"/>
    <property type="match status" value="1"/>
</dbReference>
<dbReference type="EMBL" id="CP042906">
    <property type="protein sequence ID" value="QEX17594.1"/>
    <property type="molecule type" value="Genomic_DNA"/>
</dbReference>
<dbReference type="PANTHER" id="PTHR42943:SF2">
    <property type="entry name" value="GLUTATHIONE S-TRANSFERASE KAPPA 1"/>
    <property type="match status" value="1"/>
</dbReference>
<dbReference type="EC" id="5.99.1.4" evidence="1"/>
<gene>
    <name evidence="4" type="ORF">FRZ44_28960</name>
</gene>
<evidence type="ECO:0000313" key="5">
    <source>
        <dbReference type="Proteomes" id="UP000326202"/>
    </source>
</evidence>
<protein>
    <recommendedName>
        <fullName evidence="1">2-hydroxychromene-2-carboxylate isomerase</fullName>
        <ecNumber evidence="1">5.99.1.4</ecNumber>
    </recommendedName>
</protein>
<dbReference type="GO" id="GO:0004364">
    <property type="term" value="F:glutathione transferase activity"/>
    <property type="evidence" value="ECO:0007669"/>
    <property type="project" value="TreeGrafter"/>
</dbReference>
<dbReference type="GO" id="GO:0006749">
    <property type="term" value="P:glutathione metabolic process"/>
    <property type="evidence" value="ECO:0007669"/>
    <property type="project" value="TreeGrafter"/>
</dbReference>
<dbReference type="AlphaFoldDB" id="A0A5J6MJG6"/>
<evidence type="ECO:0000259" key="3">
    <source>
        <dbReference type="Pfam" id="PF01323"/>
    </source>
</evidence>
<evidence type="ECO:0000256" key="1">
    <source>
        <dbReference type="PIRNR" id="PIRNR006386"/>
    </source>
</evidence>
<feature type="domain" description="DSBA-like thioredoxin" evidence="3">
    <location>
        <begin position="9"/>
        <end position="198"/>
    </location>
</feature>
<dbReference type="InterPro" id="IPR001853">
    <property type="entry name" value="DSBA-like_thioredoxin_dom"/>
</dbReference>
<dbReference type="Gene3D" id="3.40.30.10">
    <property type="entry name" value="Glutaredoxin"/>
    <property type="match status" value="1"/>
</dbReference>
<name>A0A5J6MJG6_9PROT</name>